<evidence type="ECO:0000259" key="4">
    <source>
        <dbReference type="PROSITE" id="PS50002"/>
    </source>
</evidence>
<dbReference type="Pfam" id="PF00018">
    <property type="entry name" value="SH3_1"/>
    <property type="match status" value="1"/>
</dbReference>
<dbReference type="PROSITE" id="PS50005">
    <property type="entry name" value="TPR"/>
    <property type="match status" value="1"/>
</dbReference>
<feature type="domain" description="SH3" evidence="4">
    <location>
        <begin position="166"/>
        <end position="225"/>
    </location>
</feature>
<dbReference type="Gene3D" id="2.30.30.40">
    <property type="entry name" value="SH3 Domains"/>
    <property type="match status" value="1"/>
</dbReference>
<dbReference type="SMART" id="SM00028">
    <property type="entry name" value="TPR"/>
    <property type="match status" value="2"/>
</dbReference>
<dbReference type="Ensembl" id="ENSSPUT00000009380.1">
    <property type="protein sequence ID" value="ENSSPUP00000008795.1"/>
    <property type="gene ID" value="ENSSPUG00000006841.1"/>
</dbReference>
<dbReference type="SMART" id="SM00326">
    <property type="entry name" value="SH3"/>
    <property type="match status" value="1"/>
</dbReference>
<proteinExistence type="predicted"/>
<evidence type="ECO:0000256" key="3">
    <source>
        <dbReference type="PROSITE-ProRule" id="PRU00339"/>
    </source>
</evidence>
<keyword evidence="6" id="KW-1185">Reference proteome</keyword>
<dbReference type="InterPro" id="IPR051864">
    <property type="entry name" value="NCF2_NOXA1"/>
</dbReference>
<evidence type="ECO:0000313" key="5">
    <source>
        <dbReference type="Ensembl" id="ENSSPUP00000008795.1"/>
    </source>
</evidence>
<reference evidence="5" key="2">
    <citation type="submission" date="2025-09" db="UniProtKB">
        <authorList>
            <consortium name="Ensembl"/>
        </authorList>
    </citation>
    <scope>IDENTIFICATION</scope>
</reference>
<evidence type="ECO:0000256" key="2">
    <source>
        <dbReference type="PROSITE-ProRule" id="PRU00192"/>
    </source>
</evidence>
<protein>
    <recommendedName>
        <fullName evidence="4">SH3 domain-containing protein</fullName>
    </recommendedName>
</protein>
<dbReference type="InterPro" id="IPR019734">
    <property type="entry name" value="TPR_rpt"/>
</dbReference>
<dbReference type="Gene3D" id="1.25.40.10">
    <property type="entry name" value="Tetratricopeptide repeat domain"/>
    <property type="match status" value="1"/>
</dbReference>
<dbReference type="OMA" id="XDACLAV"/>
<organism evidence="5 6">
    <name type="scientific">Sphenodon punctatus</name>
    <name type="common">Tuatara</name>
    <name type="synonym">Hatteria punctata</name>
    <dbReference type="NCBI Taxonomy" id="8508"/>
    <lineage>
        <taxon>Eukaryota</taxon>
        <taxon>Metazoa</taxon>
        <taxon>Chordata</taxon>
        <taxon>Craniata</taxon>
        <taxon>Vertebrata</taxon>
        <taxon>Euteleostomi</taxon>
        <taxon>Lepidosauria</taxon>
        <taxon>Sphenodontia</taxon>
        <taxon>Sphenodontidae</taxon>
        <taxon>Sphenodon</taxon>
    </lineage>
</organism>
<name>A0A8D0GNE5_SPHPU</name>
<dbReference type="SUPFAM" id="SSF50044">
    <property type="entry name" value="SH3-domain"/>
    <property type="match status" value="1"/>
</dbReference>
<keyword evidence="3" id="KW-0802">TPR repeat</keyword>
<dbReference type="GO" id="GO:0042554">
    <property type="term" value="P:superoxide anion generation"/>
    <property type="evidence" value="ECO:0007669"/>
    <property type="project" value="TreeGrafter"/>
</dbReference>
<dbReference type="SUPFAM" id="SSF48452">
    <property type="entry name" value="TPR-like"/>
    <property type="match status" value="1"/>
</dbReference>
<dbReference type="Pfam" id="PF00515">
    <property type="entry name" value="TPR_1"/>
    <property type="match status" value="1"/>
</dbReference>
<dbReference type="AlphaFoldDB" id="A0A8D0GNE5"/>
<dbReference type="FunFam" id="2.30.30.40:FF:000212">
    <property type="entry name" value="NADPH oxidase activator 1"/>
    <property type="match status" value="1"/>
</dbReference>
<dbReference type="InterPro" id="IPR036028">
    <property type="entry name" value="SH3-like_dom_sf"/>
</dbReference>
<evidence type="ECO:0000313" key="6">
    <source>
        <dbReference type="Proteomes" id="UP000694392"/>
    </source>
</evidence>
<dbReference type="PANTHER" id="PTHR15175">
    <property type="entry name" value="NEUTROPHIL CYTOSOLIC FACTOR 2, NEUTROPHIL NADPH OXIDASE FACTOR 2"/>
    <property type="match status" value="1"/>
</dbReference>
<feature type="repeat" description="TPR" evidence="3">
    <location>
        <begin position="10"/>
        <end position="43"/>
    </location>
</feature>
<evidence type="ECO:0000256" key="1">
    <source>
        <dbReference type="ARBA" id="ARBA00022443"/>
    </source>
</evidence>
<dbReference type="InterPro" id="IPR001452">
    <property type="entry name" value="SH3_domain"/>
</dbReference>
<dbReference type="GeneTree" id="ENSGT00530000063843"/>
<sequence length="230" mass="25299">MTVTKDSCLAVGFFQRGYVYMQLRRYEEALHDYSTALTRLRNNSFINYKQLGLRFLLWTWEVLYNMAAVQCQLGQWQEAQITLEEAKQHCPDGESTALDTAVEQVQVRQAPNGCHGGGGGGGGGGAEAWLQQESSWLIIEVEEGEQGTRTGKHGAGGSENASGDRPILYRMVAQHPYSAKGPEDLHFAEGDVLDILSEVNEEWLEGRCKGTVGIFPKCFAAQADVGVPLK</sequence>
<dbReference type="InterPro" id="IPR011990">
    <property type="entry name" value="TPR-like_helical_dom_sf"/>
</dbReference>
<keyword evidence="1 2" id="KW-0728">SH3 domain</keyword>
<dbReference type="Proteomes" id="UP000694392">
    <property type="component" value="Unplaced"/>
</dbReference>
<dbReference type="PRINTS" id="PR00499">
    <property type="entry name" value="P67PHOX"/>
</dbReference>
<accession>A0A8D0GNE5</accession>
<reference evidence="5" key="1">
    <citation type="submission" date="2025-08" db="UniProtKB">
        <authorList>
            <consortium name="Ensembl"/>
        </authorList>
    </citation>
    <scope>IDENTIFICATION</scope>
</reference>
<dbReference type="GO" id="GO:0016176">
    <property type="term" value="F:superoxide-generating NADPH oxidase activator activity"/>
    <property type="evidence" value="ECO:0007669"/>
    <property type="project" value="TreeGrafter"/>
</dbReference>
<dbReference type="PANTHER" id="PTHR15175:SF4">
    <property type="entry name" value="NADPH OXIDASE ACTIVATOR 1"/>
    <property type="match status" value="1"/>
</dbReference>
<dbReference type="PROSITE" id="PS50002">
    <property type="entry name" value="SH3"/>
    <property type="match status" value="1"/>
</dbReference>